<sequence length="105" mass="11747">MDKQEGEVVVMGRAEIDTRAPFNSVREAIALFGERVLAGEIYANKLKEIRAGANETLNSAQSRIGALTAELEETKQSLQKSKEETSFMAYCISHSRKRLSKQKEK</sequence>
<dbReference type="KEGG" id="qsa:O6P43_033618"/>
<dbReference type="Proteomes" id="UP001163823">
    <property type="component" value="Chromosome 14"/>
</dbReference>
<name>A0AAD7P6M1_QUISA</name>
<gene>
    <name evidence="2" type="ORF">O6P43_033618</name>
</gene>
<feature type="coiled-coil region" evidence="1">
    <location>
        <begin position="43"/>
        <end position="84"/>
    </location>
</feature>
<evidence type="ECO:0000256" key="1">
    <source>
        <dbReference type="SAM" id="Coils"/>
    </source>
</evidence>
<dbReference type="EMBL" id="JARAOO010000014">
    <property type="protein sequence ID" value="KAJ7944173.1"/>
    <property type="molecule type" value="Genomic_DNA"/>
</dbReference>
<protein>
    <submittedName>
        <fullName evidence="2">WEB family protein</fullName>
    </submittedName>
</protein>
<evidence type="ECO:0000313" key="3">
    <source>
        <dbReference type="Proteomes" id="UP001163823"/>
    </source>
</evidence>
<accession>A0AAD7P6M1</accession>
<organism evidence="2 3">
    <name type="scientific">Quillaja saponaria</name>
    <name type="common">Soap bark tree</name>
    <dbReference type="NCBI Taxonomy" id="32244"/>
    <lineage>
        <taxon>Eukaryota</taxon>
        <taxon>Viridiplantae</taxon>
        <taxon>Streptophyta</taxon>
        <taxon>Embryophyta</taxon>
        <taxon>Tracheophyta</taxon>
        <taxon>Spermatophyta</taxon>
        <taxon>Magnoliopsida</taxon>
        <taxon>eudicotyledons</taxon>
        <taxon>Gunneridae</taxon>
        <taxon>Pentapetalae</taxon>
        <taxon>rosids</taxon>
        <taxon>fabids</taxon>
        <taxon>Fabales</taxon>
        <taxon>Quillajaceae</taxon>
        <taxon>Quillaja</taxon>
    </lineage>
</organism>
<comment type="caution">
    <text evidence="2">The sequence shown here is derived from an EMBL/GenBank/DDBJ whole genome shotgun (WGS) entry which is preliminary data.</text>
</comment>
<reference evidence="2" key="1">
    <citation type="journal article" date="2023" name="Science">
        <title>Elucidation of the pathway for biosynthesis of saponin adjuvants from the soapbark tree.</title>
        <authorList>
            <person name="Reed J."/>
            <person name="Orme A."/>
            <person name="El-Demerdash A."/>
            <person name="Owen C."/>
            <person name="Martin L.B.B."/>
            <person name="Misra R.C."/>
            <person name="Kikuchi S."/>
            <person name="Rejzek M."/>
            <person name="Martin A.C."/>
            <person name="Harkess A."/>
            <person name="Leebens-Mack J."/>
            <person name="Louveau T."/>
            <person name="Stephenson M.J."/>
            <person name="Osbourn A."/>
        </authorList>
    </citation>
    <scope>NUCLEOTIDE SEQUENCE</scope>
    <source>
        <strain evidence="2">S10</strain>
    </source>
</reference>
<keyword evidence="1" id="KW-0175">Coiled coil</keyword>
<evidence type="ECO:0000313" key="2">
    <source>
        <dbReference type="EMBL" id="KAJ7944173.1"/>
    </source>
</evidence>
<keyword evidence="3" id="KW-1185">Reference proteome</keyword>
<dbReference type="AlphaFoldDB" id="A0AAD7P6M1"/>
<proteinExistence type="predicted"/>